<feature type="transmembrane region" description="Helical" evidence="5">
    <location>
        <begin position="127"/>
        <end position="144"/>
    </location>
</feature>
<dbReference type="InterPro" id="IPR009908">
    <property type="entry name" value="Methylamine_util_MauE"/>
</dbReference>
<keyword evidence="3 5" id="KW-1133">Transmembrane helix</keyword>
<dbReference type="RefSeq" id="WP_241349054.1">
    <property type="nucleotide sequence ID" value="NZ_JAKZGP010000044.1"/>
</dbReference>
<reference evidence="7" key="1">
    <citation type="submission" date="2022-03" db="EMBL/GenBank/DDBJ databases">
        <title>De novo assembled genomes of Belliella spp. (Cyclobacteriaceae) strains.</title>
        <authorList>
            <person name="Szabo A."/>
            <person name="Korponai K."/>
            <person name="Felfoldi T."/>
        </authorList>
    </citation>
    <scope>NUCLEOTIDE SEQUENCE</scope>
    <source>
        <strain evidence="7">DSM 111904</strain>
    </source>
</reference>
<evidence type="ECO:0000256" key="3">
    <source>
        <dbReference type="ARBA" id="ARBA00022989"/>
    </source>
</evidence>
<keyword evidence="8" id="KW-1185">Reference proteome</keyword>
<protein>
    <recommendedName>
        <fullName evidence="6">Methylamine utilisation protein MauE domain-containing protein</fullName>
    </recommendedName>
</protein>
<evidence type="ECO:0000256" key="2">
    <source>
        <dbReference type="ARBA" id="ARBA00022692"/>
    </source>
</evidence>
<keyword evidence="4 5" id="KW-0472">Membrane</keyword>
<feature type="transmembrane region" description="Helical" evidence="5">
    <location>
        <begin position="59"/>
        <end position="77"/>
    </location>
</feature>
<feature type="transmembrane region" description="Helical" evidence="5">
    <location>
        <begin position="12"/>
        <end position="31"/>
    </location>
</feature>
<comment type="subcellular location">
    <subcellularLocation>
        <location evidence="1">Membrane</location>
        <topology evidence="1">Multi-pass membrane protein</topology>
    </subcellularLocation>
</comment>
<dbReference type="Pfam" id="PF07291">
    <property type="entry name" value="MauE"/>
    <property type="match status" value="1"/>
</dbReference>
<feature type="transmembrane region" description="Helical" evidence="5">
    <location>
        <begin position="89"/>
        <end position="107"/>
    </location>
</feature>
<proteinExistence type="predicted"/>
<organism evidence="7 8">
    <name type="scientific">Belliella filtrata</name>
    <dbReference type="NCBI Taxonomy" id="2923435"/>
    <lineage>
        <taxon>Bacteria</taxon>
        <taxon>Pseudomonadati</taxon>
        <taxon>Bacteroidota</taxon>
        <taxon>Cytophagia</taxon>
        <taxon>Cytophagales</taxon>
        <taxon>Cyclobacteriaceae</taxon>
        <taxon>Belliella</taxon>
    </lineage>
</organism>
<keyword evidence="2 5" id="KW-0812">Transmembrane</keyword>
<evidence type="ECO:0000256" key="1">
    <source>
        <dbReference type="ARBA" id="ARBA00004141"/>
    </source>
</evidence>
<evidence type="ECO:0000313" key="7">
    <source>
        <dbReference type="EMBL" id="MCH7410693.1"/>
    </source>
</evidence>
<evidence type="ECO:0000256" key="4">
    <source>
        <dbReference type="ARBA" id="ARBA00023136"/>
    </source>
</evidence>
<feature type="domain" description="Methylamine utilisation protein MauE" evidence="6">
    <location>
        <begin position="16"/>
        <end position="143"/>
    </location>
</feature>
<evidence type="ECO:0000256" key="5">
    <source>
        <dbReference type="SAM" id="Phobius"/>
    </source>
</evidence>
<dbReference type="Proteomes" id="UP001165489">
    <property type="component" value="Unassembled WGS sequence"/>
</dbReference>
<sequence length="155" mass="18063">MRKDMQNIWKGKYSPIIVPVIAFLVSLLWTYTGLDKLLNWKKSWNAFHNQTFPSDLADSLAYAVPILELILALMLVFQLTRWWGMIGSLLLMTIFNTYVGLVWQGAFPRVPCNCAGLLERMSWQSHFWFNSCCIIIIILGLWFWDQRNNNSVKDA</sequence>
<dbReference type="EMBL" id="JAKZGP010000044">
    <property type="protein sequence ID" value="MCH7410693.1"/>
    <property type="molecule type" value="Genomic_DNA"/>
</dbReference>
<name>A0ABS9V3Y9_9BACT</name>
<gene>
    <name evidence="7" type="ORF">MM239_14895</name>
</gene>
<comment type="caution">
    <text evidence="7">The sequence shown here is derived from an EMBL/GenBank/DDBJ whole genome shotgun (WGS) entry which is preliminary data.</text>
</comment>
<evidence type="ECO:0000259" key="6">
    <source>
        <dbReference type="Pfam" id="PF07291"/>
    </source>
</evidence>
<evidence type="ECO:0000313" key="8">
    <source>
        <dbReference type="Proteomes" id="UP001165489"/>
    </source>
</evidence>
<accession>A0ABS9V3Y9</accession>